<evidence type="ECO:0000259" key="5">
    <source>
        <dbReference type="PROSITE" id="PS51007"/>
    </source>
</evidence>
<comment type="caution">
    <text evidence="6">The sequence shown here is derived from an EMBL/GenBank/DDBJ whole genome shotgun (WGS) entry which is preliminary data.</text>
</comment>
<dbReference type="Gene3D" id="1.10.760.10">
    <property type="entry name" value="Cytochrome c-like domain"/>
    <property type="match status" value="1"/>
</dbReference>
<evidence type="ECO:0000313" key="7">
    <source>
        <dbReference type="Proteomes" id="UP001589795"/>
    </source>
</evidence>
<evidence type="ECO:0000256" key="2">
    <source>
        <dbReference type="ARBA" id="ARBA00022723"/>
    </source>
</evidence>
<feature type="domain" description="Cytochrome c" evidence="5">
    <location>
        <begin position="73"/>
        <end position="159"/>
    </location>
</feature>
<gene>
    <name evidence="6" type="ORF">ACFFIZ_14520</name>
</gene>
<accession>A0ABV6CM61</accession>
<keyword evidence="2 4" id="KW-0479">Metal-binding</keyword>
<sequence>MTKKFAAGLALGIAGTVLVAIAVWLTIAYTGTYNVAASDPHSDAVRWTLATTMRQSVTRRSSEVQLPDEFSEDLVAEGAGHYSESCAYCHGAPGQDPTDWSRGMRPEPPHLMHAAEEWRPQDIYWIIQNGIKMSGMPAFGGHHEPSEIAALTAFVNRLPGMTADDYRALTADPTPAPFAN</sequence>
<keyword evidence="1 4" id="KW-0349">Heme</keyword>
<dbReference type="InterPro" id="IPR036909">
    <property type="entry name" value="Cyt_c-like_dom_sf"/>
</dbReference>
<organism evidence="6 7">
    <name type="scientific">Paracoccus rhizosphaerae</name>
    <dbReference type="NCBI Taxonomy" id="1133347"/>
    <lineage>
        <taxon>Bacteria</taxon>
        <taxon>Pseudomonadati</taxon>
        <taxon>Pseudomonadota</taxon>
        <taxon>Alphaproteobacteria</taxon>
        <taxon>Rhodobacterales</taxon>
        <taxon>Paracoccaceae</taxon>
        <taxon>Paracoccus</taxon>
    </lineage>
</organism>
<keyword evidence="7" id="KW-1185">Reference proteome</keyword>
<evidence type="ECO:0000256" key="3">
    <source>
        <dbReference type="ARBA" id="ARBA00023004"/>
    </source>
</evidence>
<dbReference type="EMBL" id="JBHLWQ010000135">
    <property type="protein sequence ID" value="MFC0201487.1"/>
    <property type="molecule type" value="Genomic_DNA"/>
</dbReference>
<reference evidence="6 7" key="1">
    <citation type="submission" date="2024-09" db="EMBL/GenBank/DDBJ databases">
        <authorList>
            <person name="Sun Q."/>
            <person name="Mori K."/>
        </authorList>
    </citation>
    <scope>NUCLEOTIDE SEQUENCE [LARGE SCALE GENOMIC DNA]</scope>
    <source>
        <strain evidence="6 7">CCM 7904</strain>
    </source>
</reference>
<dbReference type="InterPro" id="IPR009056">
    <property type="entry name" value="Cyt_c-like_dom"/>
</dbReference>
<dbReference type="PROSITE" id="PS51007">
    <property type="entry name" value="CYTC"/>
    <property type="match status" value="1"/>
</dbReference>
<dbReference type="Pfam" id="PF13442">
    <property type="entry name" value="Cytochrome_CBB3"/>
    <property type="match status" value="1"/>
</dbReference>
<dbReference type="RefSeq" id="WP_265507205.1">
    <property type="nucleotide sequence ID" value="NZ_JAOTBE010000026.1"/>
</dbReference>
<dbReference type="SUPFAM" id="SSF46626">
    <property type="entry name" value="Cytochrome c"/>
    <property type="match status" value="1"/>
</dbReference>
<evidence type="ECO:0000256" key="1">
    <source>
        <dbReference type="ARBA" id="ARBA00022617"/>
    </source>
</evidence>
<name>A0ABV6CM61_9RHOB</name>
<evidence type="ECO:0000256" key="4">
    <source>
        <dbReference type="PROSITE-ProRule" id="PRU00433"/>
    </source>
</evidence>
<protein>
    <submittedName>
        <fullName evidence="6">C-type cytochrome</fullName>
    </submittedName>
</protein>
<dbReference type="Proteomes" id="UP001589795">
    <property type="component" value="Unassembled WGS sequence"/>
</dbReference>
<keyword evidence="3 4" id="KW-0408">Iron</keyword>
<proteinExistence type="predicted"/>
<evidence type="ECO:0000313" key="6">
    <source>
        <dbReference type="EMBL" id="MFC0201487.1"/>
    </source>
</evidence>